<dbReference type="EMBL" id="BRZM01002719">
    <property type="protein sequence ID" value="GLD75132.1"/>
    <property type="molecule type" value="Genomic_DNA"/>
</dbReference>
<dbReference type="PANTHER" id="PTHR11767:SF14">
    <property type="entry name" value="ATP-SENSITIVE INWARD RECTIFIER POTASSIUM CHANNEL 12-RELATED"/>
    <property type="match status" value="1"/>
</dbReference>
<keyword evidence="2" id="KW-0472">Membrane</keyword>
<keyword evidence="5" id="KW-1185">Reference proteome</keyword>
<reference evidence="4" key="1">
    <citation type="submission" date="2022-08" db="EMBL/GenBank/DDBJ databases">
        <title>Genome sequencing of akame (Lates japonicus).</title>
        <authorList>
            <person name="Hashiguchi Y."/>
            <person name="Takahashi H."/>
        </authorList>
    </citation>
    <scope>NUCLEOTIDE SEQUENCE</scope>
    <source>
        <strain evidence="4">Kochi</strain>
    </source>
</reference>
<comment type="subcellular location">
    <subcellularLocation>
        <location evidence="1">Membrane</location>
        <topology evidence="1">Multi-pass membrane protein</topology>
    </subcellularLocation>
</comment>
<keyword evidence="1" id="KW-0633">Potassium transport</keyword>
<proteinExistence type="inferred from homology"/>
<dbReference type="AlphaFoldDB" id="A0AAD3NI85"/>
<feature type="domain" description="Potassium channel inwardly rectifying transmembrane" evidence="3">
    <location>
        <begin position="1"/>
        <end position="102"/>
    </location>
</feature>
<feature type="transmembrane region" description="Helical" evidence="2">
    <location>
        <begin position="6"/>
        <end position="23"/>
    </location>
</feature>
<keyword evidence="1 4" id="KW-0407">Ion channel</keyword>
<dbReference type="Gene3D" id="1.10.287.70">
    <property type="match status" value="1"/>
</dbReference>
<dbReference type="InterPro" id="IPR016449">
    <property type="entry name" value="K_chnl_inward-rec_Kir"/>
</dbReference>
<dbReference type="FunFam" id="1.10.287.70:FF:000340">
    <property type="entry name" value="ATP-sensitive inward rectifier potassium channel 8"/>
    <property type="match status" value="1"/>
</dbReference>
<keyword evidence="1" id="KW-0813">Transport</keyword>
<dbReference type="PANTHER" id="PTHR11767">
    <property type="entry name" value="INWARD RECTIFIER POTASSIUM CHANNEL"/>
    <property type="match status" value="1"/>
</dbReference>
<feature type="transmembrane region" description="Helical" evidence="2">
    <location>
        <begin position="74"/>
        <end position="98"/>
    </location>
</feature>
<dbReference type="GO" id="GO:0034765">
    <property type="term" value="P:regulation of monoatomic ion transmembrane transport"/>
    <property type="evidence" value="ECO:0007669"/>
    <property type="project" value="TreeGrafter"/>
</dbReference>
<evidence type="ECO:0000313" key="5">
    <source>
        <dbReference type="Proteomes" id="UP001279410"/>
    </source>
</evidence>
<sequence>MLVVFTLVFVVWLALTTWVIALLHGDLDNRAGDDNFTPCVLQVNGFVAAFLFSIETQSTIGYGYRCVTEECPVAVFMVVFQSIVGCIIDCFMIGAIMAKMARQAASTNTVV</sequence>
<accession>A0AAD3NI85</accession>
<dbReference type="Proteomes" id="UP001279410">
    <property type="component" value="Unassembled WGS sequence"/>
</dbReference>
<dbReference type="GO" id="GO:0034702">
    <property type="term" value="C:monoatomic ion channel complex"/>
    <property type="evidence" value="ECO:0007669"/>
    <property type="project" value="UniProtKB-KW"/>
</dbReference>
<evidence type="ECO:0000313" key="4">
    <source>
        <dbReference type="EMBL" id="GLD75132.1"/>
    </source>
</evidence>
<dbReference type="Pfam" id="PF01007">
    <property type="entry name" value="IRK"/>
    <property type="match status" value="1"/>
</dbReference>
<dbReference type="GO" id="GO:0005242">
    <property type="term" value="F:inward rectifier potassium channel activity"/>
    <property type="evidence" value="ECO:0007669"/>
    <property type="project" value="InterPro"/>
</dbReference>
<dbReference type="GO" id="GO:0005886">
    <property type="term" value="C:plasma membrane"/>
    <property type="evidence" value="ECO:0007669"/>
    <property type="project" value="TreeGrafter"/>
</dbReference>
<protein>
    <submittedName>
        <fullName evidence="4">ATP-sensitive inward rectifier potassium channel 12</fullName>
    </submittedName>
</protein>
<organism evidence="4 5">
    <name type="scientific">Lates japonicus</name>
    <name type="common">Japanese lates</name>
    <dbReference type="NCBI Taxonomy" id="270547"/>
    <lineage>
        <taxon>Eukaryota</taxon>
        <taxon>Metazoa</taxon>
        <taxon>Chordata</taxon>
        <taxon>Craniata</taxon>
        <taxon>Vertebrata</taxon>
        <taxon>Euteleostomi</taxon>
        <taxon>Actinopterygii</taxon>
        <taxon>Neopterygii</taxon>
        <taxon>Teleostei</taxon>
        <taxon>Neoteleostei</taxon>
        <taxon>Acanthomorphata</taxon>
        <taxon>Carangaria</taxon>
        <taxon>Carangaria incertae sedis</taxon>
        <taxon>Centropomidae</taxon>
        <taxon>Lates</taxon>
    </lineage>
</organism>
<keyword evidence="1" id="KW-0851">Voltage-gated channel</keyword>
<comment type="similarity">
    <text evidence="1">Belongs to the inward rectifier-type potassium channel (TC 1.A.2.1) family.</text>
</comment>
<name>A0AAD3NI85_LATJO</name>
<evidence type="ECO:0000256" key="1">
    <source>
        <dbReference type="RuleBase" id="RU003822"/>
    </source>
</evidence>
<dbReference type="GO" id="GO:1990573">
    <property type="term" value="P:potassium ion import across plasma membrane"/>
    <property type="evidence" value="ECO:0007669"/>
    <property type="project" value="TreeGrafter"/>
</dbReference>
<keyword evidence="2" id="KW-1133">Transmembrane helix</keyword>
<keyword evidence="1 2" id="KW-0812">Transmembrane</keyword>
<dbReference type="SUPFAM" id="SSF81324">
    <property type="entry name" value="Voltage-gated potassium channels"/>
    <property type="match status" value="1"/>
</dbReference>
<evidence type="ECO:0000256" key="2">
    <source>
        <dbReference type="SAM" id="Phobius"/>
    </source>
</evidence>
<gene>
    <name evidence="4" type="ORF">AKAME5_002646500</name>
</gene>
<keyword evidence="1" id="KW-0406">Ion transport</keyword>
<evidence type="ECO:0000259" key="3">
    <source>
        <dbReference type="Pfam" id="PF01007"/>
    </source>
</evidence>
<comment type="caution">
    <text evidence="4">The sequence shown here is derived from an EMBL/GenBank/DDBJ whole genome shotgun (WGS) entry which is preliminary data.</text>
</comment>
<keyword evidence="1" id="KW-0630">Potassium</keyword>
<dbReference type="InterPro" id="IPR040445">
    <property type="entry name" value="Kir_TM"/>
</dbReference>